<protein>
    <submittedName>
        <fullName evidence="2">Uncharacterized protein</fullName>
    </submittedName>
</protein>
<name>A0A4V2MXM9_9APHY</name>
<organism evidence="2 3">
    <name type="scientific">Steccherinum ochraceum</name>
    <dbReference type="NCBI Taxonomy" id="92696"/>
    <lineage>
        <taxon>Eukaryota</taxon>
        <taxon>Fungi</taxon>
        <taxon>Dikarya</taxon>
        <taxon>Basidiomycota</taxon>
        <taxon>Agaricomycotina</taxon>
        <taxon>Agaricomycetes</taxon>
        <taxon>Polyporales</taxon>
        <taxon>Steccherinaceae</taxon>
        <taxon>Steccherinum</taxon>
    </lineage>
</organism>
<gene>
    <name evidence="2" type="ORF">EIP91_001798</name>
</gene>
<evidence type="ECO:0000313" key="3">
    <source>
        <dbReference type="Proteomes" id="UP000292702"/>
    </source>
</evidence>
<dbReference type="EMBL" id="RWJN01000015">
    <property type="protein sequence ID" value="TCD70767.1"/>
    <property type="molecule type" value="Genomic_DNA"/>
</dbReference>
<feature type="region of interest" description="Disordered" evidence="1">
    <location>
        <begin position="1"/>
        <end position="34"/>
    </location>
</feature>
<keyword evidence="3" id="KW-1185">Reference proteome</keyword>
<proteinExistence type="predicted"/>
<comment type="caution">
    <text evidence="2">The sequence shown here is derived from an EMBL/GenBank/DDBJ whole genome shotgun (WGS) entry which is preliminary data.</text>
</comment>
<reference evidence="2 3" key="1">
    <citation type="submission" date="2018-11" db="EMBL/GenBank/DDBJ databases">
        <title>Genome assembly of Steccherinum ochraceum LE-BIN_3174, the white-rot fungus of the Steccherinaceae family (The Residual Polyporoid clade, Polyporales, Basidiomycota).</title>
        <authorList>
            <person name="Fedorova T.V."/>
            <person name="Glazunova O.A."/>
            <person name="Landesman E.O."/>
            <person name="Moiseenko K.V."/>
            <person name="Psurtseva N.V."/>
            <person name="Savinova O.S."/>
            <person name="Shakhova N.V."/>
            <person name="Tyazhelova T.V."/>
            <person name="Vasina D.V."/>
        </authorList>
    </citation>
    <scope>NUCLEOTIDE SEQUENCE [LARGE SCALE GENOMIC DNA]</scope>
    <source>
        <strain evidence="2 3">LE-BIN_3174</strain>
    </source>
</reference>
<accession>A0A4V2MXM9</accession>
<evidence type="ECO:0000256" key="1">
    <source>
        <dbReference type="SAM" id="MobiDB-lite"/>
    </source>
</evidence>
<dbReference type="OrthoDB" id="3133286at2759"/>
<dbReference type="AlphaFoldDB" id="A0A4V2MXM9"/>
<dbReference type="Proteomes" id="UP000292702">
    <property type="component" value="Unassembled WGS sequence"/>
</dbReference>
<sequence>MILSSRRGIYDPTGPQWSGSSRRSGTHVKAEARPTATFDKLHPTVVLTSPLSFAPPLLVQGNALMANLSSQLPAWYDKAIEEFADKEPRDVAHQAIKIFERNDLQSYIFGNLGLNVYDHRISPKSEVIEIAVVTNRHSTDDLKDMLVRGGGGVFFRKPSQKGGATYDVLWCKLSGRSYASKNWPERKVNIVTPGVRYIPALPPASLLTHKAAPGVPIAPFFALLFLKLDCWSSRRRSRSEHFRRLEGEEKRLIDLLVWFGRVERLADSQQWMPPEFLEMGQTLAREFVAVHGKKEAWEPLGIELQDAIPVETNEEIVHQLQLHHAFFQNDI</sequence>
<evidence type="ECO:0000313" key="2">
    <source>
        <dbReference type="EMBL" id="TCD70767.1"/>
    </source>
</evidence>